<gene>
    <name evidence="10" type="ORF">BBAD15_g1132</name>
</gene>
<dbReference type="AlphaFoldDB" id="A0A0A2WJ21"/>
<dbReference type="SUPFAM" id="SSF81345">
    <property type="entry name" value="ABC transporter involved in vitamin B12 uptake, BtuC"/>
    <property type="match status" value="1"/>
</dbReference>
<dbReference type="GO" id="GO:0022857">
    <property type="term" value="F:transmembrane transporter activity"/>
    <property type="evidence" value="ECO:0007669"/>
    <property type="project" value="InterPro"/>
</dbReference>
<feature type="transmembrane region" description="Helical" evidence="8">
    <location>
        <begin position="68"/>
        <end position="89"/>
    </location>
</feature>
<dbReference type="Pfam" id="PF01032">
    <property type="entry name" value="FecCD"/>
    <property type="match status" value="1"/>
</dbReference>
<feature type="transmembrane region" description="Helical" evidence="8">
    <location>
        <begin position="39"/>
        <end position="59"/>
    </location>
</feature>
<dbReference type="PROSITE" id="PS00211">
    <property type="entry name" value="ABC_TRANSPORTER_1"/>
    <property type="match status" value="1"/>
</dbReference>
<dbReference type="SUPFAM" id="SSF52540">
    <property type="entry name" value="P-loop containing nucleoside triphosphate hydrolases"/>
    <property type="match status" value="1"/>
</dbReference>
<dbReference type="Pfam" id="PF00005">
    <property type="entry name" value="ABC_tran"/>
    <property type="match status" value="1"/>
</dbReference>
<feature type="domain" description="ABC transporter" evidence="9">
    <location>
        <begin position="297"/>
        <end position="489"/>
    </location>
</feature>
<comment type="similarity">
    <text evidence="2">Belongs to the binding-protein-dependent transport system permease family. FecCD subfamily.</text>
</comment>
<dbReference type="CDD" id="cd06550">
    <property type="entry name" value="TM_ABC_iron-siderophores_like"/>
    <property type="match status" value="1"/>
</dbReference>
<evidence type="ECO:0000256" key="1">
    <source>
        <dbReference type="ARBA" id="ARBA00004651"/>
    </source>
</evidence>
<dbReference type="Proteomes" id="UP000030106">
    <property type="component" value="Unassembled WGS sequence"/>
</dbReference>
<sequence length="490" mass="51336">MAFIAANLGAIRLSVAVLWQAHDDTLRDIWLNIRLPRVLLAMLIGGALALSGCVMQGLFRNPLADPGLLGISSGAALAVGLSIVMPLALPAVLALYAPMLAAFVGSLAVTLAIFLLSRKGTNSLSRLLLVGIAINALCGAAVGVLSWISNDTQLRQLSLWGMGSLGQAQWSTLLATASLILPASLGIWLLSKRLNLLQLGDEEAHYLGVDVKTTQRHLLILSALLVAAAVAISGVIGFVGLVVPHLIRMWLGSDHRWLVPGSVLAGAMLLLLADTMARTIVAPAEMPQGEREMNDVLSTHDISLKLGHRYLIDSVNVSLKPGEVVALIGPNGAGKSTLLRLLTGFQQPDSGHIALAGHHLNQWSNEALSRKRAVMRQQSSMAFSWTVEDVIAMGRAPWPQESTPSVVAEVMALTGCDELSGRDFCRLSGGEQQRVQLARALAQLCAGSLPPAACAAPAASPGANGNAVGVRSAARFKSGGTLGRPNCAVA</sequence>
<evidence type="ECO:0000256" key="2">
    <source>
        <dbReference type="ARBA" id="ARBA00007935"/>
    </source>
</evidence>
<evidence type="ECO:0000256" key="6">
    <source>
        <dbReference type="ARBA" id="ARBA00022989"/>
    </source>
</evidence>
<feature type="transmembrane region" description="Helical" evidence="8">
    <location>
        <begin position="168"/>
        <end position="190"/>
    </location>
</feature>
<evidence type="ECO:0000256" key="3">
    <source>
        <dbReference type="ARBA" id="ARBA00022448"/>
    </source>
</evidence>
<evidence type="ECO:0000313" key="11">
    <source>
        <dbReference type="Proteomes" id="UP000030106"/>
    </source>
</evidence>
<evidence type="ECO:0000256" key="4">
    <source>
        <dbReference type="ARBA" id="ARBA00022475"/>
    </source>
</evidence>
<dbReference type="GO" id="GO:0005886">
    <property type="term" value="C:plasma membrane"/>
    <property type="evidence" value="ECO:0007669"/>
    <property type="project" value="UniProtKB-SubCell"/>
</dbReference>
<dbReference type="EMBL" id="ANFO01000057">
    <property type="protein sequence ID" value="KGQ13124.1"/>
    <property type="molecule type" value="Genomic_DNA"/>
</dbReference>
<accession>A0A0A2WJ21</accession>
<dbReference type="STRING" id="1245745.A0A0A2WJ21"/>
<dbReference type="InterPro" id="IPR003439">
    <property type="entry name" value="ABC_transporter-like_ATP-bd"/>
</dbReference>
<feature type="transmembrane region" description="Helical" evidence="8">
    <location>
        <begin position="218"/>
        <end position="243"/>
    </location>
</feature>
<keyword evidence="7 8" id="KW-0472">Membrane</keyword>
<name>A0A0A2WJ21_BEABA</name>
<proteinExistence type="inferred from homology"/>
<keyword evidence="5 8" id="KW-0812">Transmembrane</keyword>
<dbReference type="InterPro" id="IPR027417">
    <property type="entry name" value="P-loop_NTPase"/>
</dbReference>
<dbReference type="GO" id="GO:0005524">
    <property type="term" value="F:ATP binding"/>
    <property type="evidence" value="ECO:0007669"/>
    <property type="project" value="InterPro"/>
</dbReference>
<dbReference type="InterPro" id="IPR017871">
    <property type="entry name" value="ABC_transporter-like_CS"/>
</dbReference>
<organism evidence="10 11">
    <name type="scientific">Beauveria bassiana D1-5</name>
    <dbReference type="NCBI Taxonomy" id="1245745"/>
    <lineage>
        <taxon>Eukaryota</taxon>
        <taxon>Fungi</taxon>
        <taxon>Dikarya</taxon>
        <taxon>Ascomycota</taxon>
        <taxon>Pezizomycotina</taxon>
        <taxon>Sordariomycetes</taxon>
        <taxon>Hypocreomycetidae</taxon>
        <taxon>Hypocreales</taxon>
        <taxon>Cordycipitaceae</taxon>
        <taxon>Beauveria</taxon>
    </lineage>
</organism>
<keyword evidence="3" id="KW-0813">Transport</keyword>
<dbReference type="GO" id="GO:0016887">
    <property type="term" value="F:ATP hydrolysis activity"/>
    <property type="evidence" value="ECO:0007669"/>
    <property type="project" value="InterPro"/>
</dbReference>
<evidence type="ECO:0000256" key="7">
    <source>
        <dbReference type="ARBA" id="ARBA00023136"/>
    </source>
</evidence>
<evidence type="ECO:0000259" key="9">
    <source>
        <dbReference type="PROSITE" id="PS50893"/>
    </source>
</evidence>
<dbReference type="Gene3D" id="3.40.50.300">
    <property type="entry name" value="P-loop containing nucleotide triphosphate hydrolases"/>
    <property type="match status" value="1"/>
</dbReference>
<keyword evidence="4" id="KW-1003">Cell membrane</keyword>
<feature type="transmembrane region" description="Helical" evidence="8">
    <location>
        <begin position="255"/>
        <end position="273"/>
    </location>
</feature>
<evidence type="ECO:0000313" key="10">
    <source>
        <dbReference type="EMBL" id="KGQ13124.1"/>
    </source>
</evidence>
<dbReference type="InterPro" id="IPR037294">
    <property type="entry name" value="ABC_BtuC-like"/>
</dbReference>
<feature type="transmembrane region" description="Helical" evidence="8">
    <location>
        <begin position="127"/>
        <end position="148"/>
    </location>
</feature>
<keyword evidence="6 8" id="KW-1133">Transmembrane helix</keyword>
<evidence type="ECO:0000256" key="5">
    <source>
        <dbReference type="ARBA" id="ARBA00022692"/>
    </source>
</evidence>
<dbReference type="PROSITE" id="PS50893">
    <property type="entry name" value="ABC_TRANSPORTER_2"/>
    <property type="match status" value="1"/>
</dbReference>
<reference evidence="10 11" key="1">
    <citation type="submission" date="2012-10" db="EMBL/GenBank/DDBJ databases">
        <title>Genome sequencing and analysis of entomopathogenic fungi Beauveria bassiana D1-5.</title>
        <authorList>
            <person name="Li Q."/>
            <person name="Wang L."/>
            <person name="Zhang Z."/>
            <person name="Wang Q."/>
            <person name="Ren J."/>
            <person name="Wang M."/>
            <person name="Xu W."/>
            <person name="Wang J."/>
            <person name="Lu Y."/>
            <person name="Du Q."/>
            <person name="Sun Z."/>
        </authorList>
    </citation>
    <scope>NUCLEOTIDE SEQUENCE [LARGE SCALE GENOMIC DNA]</scope>
    <source>
        <strain evidence="10 11">D1-5</strain>
    </source>
</reference>
<feature type="transmembrane region" description="Helical" evidence="8">
    <location>
        <begin position="95"/>
        <end position="115"/>
    </location>
</feature>
<dbReference type="InterPro" id="IPR000522">
    <property type="entry name" value="ABC_transptr_permease_BtuC"/>
</dbReference>
<dbReference type="GO" id="GO:0033214">
    <property type="term" value="P:siderophore-iron import into cell"/>
    <property type="evidence" value="ECO:0007669"/>
    <property type="project" value="TreeGrafter"/>
</dbReference>
<dbReference type="PANTHER" id="PTHR30472">
    <property type="entry name" value="FERRIC ENTEROBACTIN TRANSPORT SYSTEM PERMEASE PROTEIN"/>
    <property type="match status" value="1"/>
</dbReference>
<protein>
    <submittedName>
        <fullName evidence="10">Hemin transport system permease protein hmuU</fullName>
    </submittedName>
</protein>
<dbReference type="HOGENOM" id="CLU_556645_0_0_1"/>
<dbReference type="PANTHER" id="PTHR30472:SF25">
    <property type="entry name" value="ABC TRANSPORTER PERMEASE PROTEIN MJ0876-RELATED"/>
    <property type="match status" value="1"/>
</dbReference>
<comment type="subcellular location">
    <subcellularLocation>
        <location evidence="1">Cell membrane</location>
        <topology evidence="1">Multi-pass membrane protein</topology>
    </subcellularLocation>
</comment>
<dbReference type="Gene3D" id="1.10.3470.10">
    <property type="entry name" value="ABC transporter involved in vitamin B12 uptake, BtuC"/>
    <property type="match status" value="1"/>
</dbReference>
<evidence type="ECO:0000256" key="8">
    <source>
        <dbReference type="SAM" id="Phobius"/>
    </source>
</evidence>
<dbReference type="FunFam" id="1.10.3470.10:FF:000001">
    <property type="entry name" value="Vitamin B12 ABC transporter permease BtuC"/>
    <property type="match status" value="1"/>
</dbReference>
<comment type="caution">
    <text evidence="10">The sequence shown here is derived from an EMBL/GenBank/DDBJ whole genome shotgun (WGS) entry which is preliminary data.</text>
</comment>